<dbReference type="GO" id="GO:0006400">
    <property type="term" value="P:tRNA modification"/>
    <property type="evidence" value="ECO:0007669"/>
    <property type="project" value="UniProtKB-UniRule"/>
</dbReference>
<keyword evidence="1" id="KW-0963">Cytoplasm</keyword>
<sequence length="428" mass="49867">MKVLGLIVEYNPFHNGHKYHIKQAKKIVNPDYTVAVMSGNFVQRGEPAIIDKYARTEIALQNGIDLLLELPFVYSIQDAGGFALGSIGTLHRSKVVTDIIFGSESGDIEIMNEIAHILLYQPGKFKKYIKYHLKEGHSYPNARKKALYDYFEKDDKKDIIYKIIEKSNDILGIEYLKNSKLYNTNIHLNCIKRKSADYNEENYTGEISSATAIRKIILDENYKLLEKTIPETSYQKILQEINDGKGPISYENMRDIILYKTRITPKEELIKIYGVKEGLEKRIIESAQRSSDLSELLANIKTKRFTYTRIKRTILNIIFDITDEKIQKFNEYGPQYIRVLGFNKKGKELLNQMKNKVKLPIITTPSRYIKILNEIRKKELSEDIIVHSDMFLEQFNYDIKASEIYSLLYQNKENSKKYNELTRQIIIK</sequence>
<dbReference type="PANTHER" id="PTHR37825">
    <property type="entry name" value="TRNA(MET) CYTIDINE ACETATE LIGASE"/>
    <property type="match status" value="1"/>
</dbReference>
<dbReference type="RefSeq" id="WP_109603668.1">
    <property type="nucleotide sequence ID" value="NZ_QGGI01000001.1"/>
</dbReference>
<dbReference type="AlphaFoldDB" id="A0AA45C9E1"/>
<reference evidence="2 3" key="1">
    <citation type="submission" date="2018-05" db="EMBL/GenBank/DDBJ databases">
        <title>Genomic Encyclopedia of Type Strains, Phase IV (KMG-IV): sequencing the most valuable type-strain genomes for metagenomic binning, comparative biology and taxonomic classification.</title>
        <authorList>
            <person name="Goeker M."/>
        </authorList>
    </citation>
    <scope>NUCLEOTIDE SEQUENCE [LARGE SCALE GENOMIC DNA]</scope>
    <source>
        <strain evidence="2 3">DSM 24906</strain>
    </source>
</reference>
<accession>A0AA45C9E1</accession>
<name>A0AA45C9E1_9BACT</name>
<comment type="function">
    <text evidence="1">Catalyzes the formation of N(4)-acetylcytidine (ac(4)C) at the wobble position of elongator tRNA(Met), using acetate and ATP as substrates. First activates an acetate ion to form acetyladenylate (Ac-AMP) and then transfers the acetyl group to tRNA to form ac(4)C34.</text>
</comment>
<gene>
    <name evidence="1" type="primary">tmcAL</name>
    <name evidence="2" type="ORF">C7380_101256</name>
</gene>
<proteinExistence type="inferred from homology"/>
<comment type="subcellular location">
    <subcellularLocation>
        <location evidence="1">Cytoplasm</location>
    </subcellularLocation>
</comment>
<dbReference type="InterPro" id="IPR008513">
    <property type="entry name" value="tRNA(Met)_cyd_acetate_ligase"/>
</dbReference>
<keyword evidence="1" id="KW-0067">ATP-binding</keyword>
<dbReference type="GO" id="GO:0000049">
    <property type="term" value="F:tRNA binding"/>
    <property type="evidence" value="ECO:0007669"/>
    <property type="project" value="UniProtKB-KW"/>
</dbReference>
<dbReference type="GO" id="GO:0016879">
    <property type="term" value="F:ligase activity, forming carbon-nitrogen bonds"/>
    <property type="evidence" value="ECO:0007669"/>
    <property type="project" value="UniProtKB-UniRule"/>
</dbReference>
<keyword evidence="1" id="KW-0820">tRNA-binding</keyword>
<comment type="catalytic activity">
    <reaction evidence="1">
        <text>cytidine(34) in elongator tRNA(Met) + acetate + ATP = N(4)-acetylcytidine(34) in elongator tRNA(Met) + AMP + diphosphate</text>
        <dbReference type="Rhea" id="RHEA:58144"/>
        <dbReference type="Rhea" id="RHEA-COMP:10693"/>
        <dbReference type="Rhea" id="RHEA-COMP:10694"/>
        <dbReference type="ChEBI" id="CHEBI:30089"/>
        <dbReference type="ChEBI" id="CHEBI:30616"/>
        <dbReference type="ChEBI" id="CHEBI:33019"/>
        <dbReference type="ChEBI" id="CHEBI:74900"/>
        <dbReference type="ChEBI" id="CHEBI:82748"/>
        <dbReference type="ChEBI" id="CHEBI:456215"/>
    </reaction>
</comment>
<feature type="binding site" evidence="1">
    <location>
        <position position="168"/>
    </location>
    <ligand>
        <name>ATP</name>
        <dbReference type="ChEBI" id="CHEBI:30616"/>
    </ligand>
</feature>
<feature type="binding site" evidence="1">
    <location>
        <position position="193"/>
    </location>
    <ligand>
        <name>ATP</name>
        <dbReference type="ChEBI" id="CHEBI:30616"/>
    </ligand>
</feature>
<comment type="caution">
    <text evidence="1">Lacks conserved residue(s) required for the propagation of feature annotation.</text>
</comment>
<dbReference type="SUPFAM" id="SSF52374">
    <property type="entry name" value="Nucleotidylyl transferase"/>
    <property type="match status" value="1"/>
</dbReference>
<evidence type="ECO:0000313" key="3">
    <source>
        <dbReference type="Proteomes" id="UP000245921"/>
    </source>
</evidence>
<keyword evidence="1" id="KW-0694">RNA-binding</keyword>
<keyword evidence="3" id="KW-1185">Reference proteome</keyword>
<evidence type="ECO:0000313" key="2">
    <source>
        <dbReference type="EMBL" id="PWJ96681.1"/>
    </source>
</evidence>
<feature type="binding site" evidence="1">
    <location>
        <begin position="7"/>
        <end position="20"/>
    </location>
    <ligand>
        <name>ATP</name>
        <dbReference type="ChEBI" id="CHEBI:30616"/>
    </ligand>
</feature>
<organism evidence="2 3">
    <name type="scientific">Oceanotoga teriensis</name>
    <dbReference type="NCBI Taxonomy" id="515440"/>
    <lineage>
        <taxon>Bacteria</taxon>
        <taxon>Thermotogati</taxon>
        <taxon>Thermotogota</taxon>
        <taxon>Thermotogae</taxon>
        <taxon>Petrotogales</taxon>
        <taxon>Petrotogaceae</taxon>
        <taxon>Oceanotoga</taxon>
    </lineage>
</organism>
<dbReference type="HAMAP" id="MF_01539">
    <property type="entry name" value="TmcAL"/>
    <property type="match status" value="1"/>
</dbReference>
<comment type="caution">
    <text evidence="2">The sequence shown here is derived from an EMBL/GenBank/DDBJ whole genome shotgun (WGS) entry which is preliminary data.</text>
</comment>
<dbReference type="Gene3D" id="3.40.50.620">
    <property type="entry name" value="HUPs"/>
    <property type="match status" value="1"/>
</dbReference>
<keyword evidence="1" id="KW-0819">tRNA processing</keyword>
<dbReference type="Proteomes" id="UP000245921">
    <property type="component" value="Unassembled WGS sequence"/>
</dbReference>
<protein>
    <recommendedName>
        <fullName evidence="1">tRNA(Met) cytidine acetate ligase</fullName>
        <ecNumber evidence="1">6.3.4.-</ecNumber>
    </recommendedName>
</protein>
<keyword evidence="1" id="KW-0436">Ligase</keyword>
<feature type="binding site" evidence="1">
    <location>
        <position position="102"/>
    </location>
    <ligand>
        <name>ATP</name>
        <dbReference type="ChEBI" id="CHEBI:30616"/>
    </ligand>
</feature>
<dbReference type="NCBIfam" id="NF010191">
    <property type="entry name" value="PRK13670.1"/>
    <property type="match status" value="1"/>
</dbReference>
<dbReference type="InterPro" id="IPR014729">
    <property type="entry name" value="Rossmann-like_a/b/a_fold"/>
</dbReference>
<dbReference type="EMBL" id="QGGI01000001">
    <property type="protein sequence ID" value="PWJ96681.1"/>
    <property type="molecule type" value="Genomic_DNA"/>
</dbReference>
<dbReference type="EC" id="6.3.4.-" evidence="1"/>
<dbReference type="GO" id="GO:0005524">
    <property type="term" value="F:ATP binding"/>
    <property type="evidence" value="ECO:0007669"/>
    <property type="project" value="UniProtKB-KW"/>
</dbReference>
<keyword evidence="1" id="KW-0547">Nucleotide-binding</keyword>
<evidence type="ECO:0000256" key="1">
    <source>
        <dbReference type="HAMAP-Rule" id="MF_01539"/>
    </source>
</evidence>
<dbReference type="Pfam" id="PF05636">
    <property type="entry name" value="HIGH_NTase1"/>
    <property type="match status" value="1"/>
</dbReference>
<dbReference type="PANTHER" id="PTHR37825:SF1">
    <property type="entry name" value="TRNA(MET) CYTIDINE ACETATE LIGASE"/>
    <property type="match status" value="1"/>
</dbReference>
<dbReference type="GO" id="GO:0005737">
    <property type="term" value="C:cytoplasm"/>
    <property type="evidence" value="ECO:0007669"/>
    <property type="project" value="UniProtKB-SubCell"/>
</dbReference>
<comment type="similarity">
    <text evidence="1">Belongs to the TmcAL family.</text>
</comment>